<name>A0A381ZDB2_9ZZZZ</name>
<organism evidence="2">
    <name type="scientific">marine metagenome</name>
    <dbReference type="NCBI Taxonomy" id="408172"/>
    <lineage>
        <taxon>unclassified sequences</taxon>
        <taxon>metagenomes</taxon>
        <taxon>ecological metagenomes</taxon>
    </lineage>
</organism>
<evidence type="ECO:0000313" key="2">
    <source>
        <dbReference type="EMBL" id="SVA86842.1"/>
    </source>
</evidence>
<reference evidence="2" key="1">
    <citation type="submission" date="2018-05" db="EMBL/GenBank/DDBJ databases">
        <authorList>
            <person name="Lanie J.A."/>
            <person name="Ng W.-L."/>
            <person name="Kazmierczak K.M."/>
            <person name="Andrzejewski T.M."/>
            <person name="Davidsen T.M."/>
            <person name="Wayne K.J."/>
            <person name="Tettelin H."/>
            <person name="Glass J.I."/>
            <person name="Rusch D."/>
            <person name="Podicherti R."/>
            <person name="Tsui H.-C.T."/>
            <person name="Winkler M.E."/>
        </authorList>
    </citation>
    <scope>NUCLEOTIDE SEQUENCE</scope>
</reference>
<protein>
    <submittedName>
        <fullName evidence="2">Uncharacterized protein</fullName>
    </submittedName>
</protein>
<dbReference type="AlphaFoldDB" id="A0A381ZDB2"/>
<feature type="region of interest" description="Disordered" evidence="1">
    <location>
        <begin position="33"/>
        <end position="54"/>
    </location>
</feature>
<evidence type="ECO:0000256" key="1">
    <source>
        <dbReference type="SAM" id="MobiDB-lite"/>
    </source>
</evidence>
<dbReference type="EMBL" id="UINC01020755">
    <property type="protein sequence ID" value="SVA86842.1"/>
    <property type="molecule type" value="Genomic_DNA"/>
</dbReference>
<accession>A0A381ZDB2</accession>
<gene>
    <name evidence="2" type="ORF">METZ01_LOCUS139696</name>
</gene>
<proteinExistence type="predicted"/>
<sequence length="349" mass="39198">MKRRLTALVLLASTAPLAAQWLMLPTPDIPRAADGEPDLSVPAPRAADGHPDLTGLWRPERVRSDLRDRSNLQPWIRTLIDEREKTYFVDGPRFRCLPAGPENLTTSSNSYGLRRILQYPNMIAMLYNDGAYRQIFMDGRKLEPDPLPTWAGYSVAHWEGDTLVVESNGYNDKTWLGRGISHTERLRITERYHRSNFGRMQVDVTYEDPGALESTLHAFIEMGFAADEVMLETVCNEAYGGEEGGWSSQVMERDETAVKVAQEVLAKYVGTYSGMYLQNPITIEVMLEDGELFFQKNNGARRRLIPKSETSFLEDGGGFGYVFTVEGDGMATEISEVHVSGAWAFSRAL</sequence>